<dbReference type="PANTHER" id="PTHR22911">
    <property type="entry name" value="ACYL-MALONYL CONDENSING ENZYME-RELATED"/>
    <property type="match status" value="1"/>
</dbReference>
<feature type="transmembrane region" description="Helical" evidence="1">
    <location>
        <begin position="209"/>
        <end position="229"/>
    </location>
</feature>
<dbReference type="Pfam" id="PF00892">
    <property type="entry name" value="EamA"/>
    <property type="match status" value="2"/>
</dbReference>
<dbReference type="SUPFAM" id="SSF103481">
    <property type="entry name" value="Multidrug resistance efflux transporter EmrE"/>
    <property type="match status" value="2"/>
</dbReference>
<dbReference type="PANTHER" id="PTHR22911:SF103">
    <property type="entry name" value="BLR2811 PROTEIN"/>
    <property type="match status" value="1"/>
</dbReference>
<feature type="transmembrane region" description="Helical" evidence="1">
    <location>
        <begin position="183"/>
        <end position="203"/>
    </location>
</feature>
<feature type="transmembrane region" description="Helical" evidence="1">
    <location>
        <begin position="151"/>
        <end position="171"/>
    </location>
</feature>
<name>A0ABV4UEZ1_9RHOO</name>
<dbReference type="RefSeq" id="WP_418890897.1">
    <property type="nucleotide sequence ID" value="NZ_JBEUWX010000002.1"/>
</dbReference>
<accession>A0ABV4UEZ1</accession>
<feature type="transmembrane region" description="Helical" evidence="1">
    <location>
        <begin position="105"/>
        <end position="123"/>
    </location>
</feature>
<organism evidence="3 4">
    <name type="scientific">Dentiradicibacter hellwigii</name>
    <dbReference type="NCBI Taxonomy" id="3149053"/>
    <lineage>
        <taxon>Bacteria</taxon>
        <taxon>Pseudomonadati</taxon>
        <taxon>Pseudomonadota</taxon>
        <taxon>Betaproteobacteria</taxon>
        <taxon>Rhodocyclales</taxon>
        <taxon>Rhodocyclaceae</taxon>
        <taxon>Dentiradicibacter</taxon>
    </lineage>
</organism>
<dbReference type="Proteomes" id="UP001574673">
    <property type="component" value="Unassembled WGS sequence"/>
</dbReference>
<feature type="domain" description="EamA" evidence="2">
    <location>
        <begin position="154"/>
        <end position="280"/>
    </location>
</feature>
<reference evidence="4" key="1">
    <citation type="submission" date="2024-06" db="EMBL/GenBank/DDBJ databases">
        <title>Radixoralia hellwigii gen. nov., sp nov., isolated from a root canal in the human oral cavity.</title>
        <authorList>
            <person name="Bartsch S."/>
            <person name="Wittmer A."/>
            <person name="Schulz A.-K."/>
            <person name="Neumann-Schaal M."/>
            <person name="Wolf J."/>
            <person name="Gronow S."/>
            <person name="Tennert C."/>
            <person name="Haecker G."/>
            <person name="Cieplik F."/>
            <person name="Al-Ahmad A."/>
        </authorList>
    </citation>
    <scope>NUCLEOTIDE SEQUENCE [LARGE SCALE GENOMIC DNA]</scope>
    <source>
        <strain evidence="4">Wk13</strain>
    </source>
</reference>
<sequence length="295" mass="32981">MNTFFSRLLPAQRGMCMVLGMVVLFTLMDVLSKYLSRFYPINLILWARFFFHSLLFIVFLGPRIGFSLIRTRRLRWQLLRGFTLAGASYCFTAGLKYLPLAEATSIAYLNPIFIALLAVLFLGEEMPFGSWVASFIAFAGVLIVVRPGSSLFTWAVLLPFVNAVLFACYQVMTRRLANIENQYCLIFYPGLVGSVIYTLLVLPEWVTPGLLHFCMLVLIGLISGASHLVMIRALKLATASYLAPFGYTQLVWVLLAGYLFFDDFPDAWSLAGIALLIGSSLYCARSPRQPGAAEE</sequence>
<proteinExistence type="predicted"/>
<comment type="caution">
    <text evidence="3">The sequence shown here is derived from an EMBL/GenBank/DDBJ whole genome shotgun (WGS) entry which is preliminary data.</text>
</comment>
<evidence type="ECO:0000313" key="4">
    <source>
        <dbReference type="Proteomes" id="UP001574673"/>
    </source>
</evidence>
<dbReference type="InterPro" id="IPR000620">
    <property type="entry name" value="EamA_dom"/>
</dbReference>
<feature type="transmembrane region" description="Helical" evidence="1">
    <location>
        <begin position="267"/>
        <end position="284"/>
    </location>
</feature>
<keyword evidence="1" id="KW-0812">Transmembrane</keyword>
<feature type="transmembrane region" description="Helical" evidence="1">
    <location>
        <begin position="128"/>
        <end position="145"/>
    </location>
</feature>
<feature type="transmembrane region" description="Helical" evidence="1">
    <location>
        <begin position="12"/>
        <end position="31"/>
    </location>
</feature>
<feature type="transmembrane region" description="Helical" evidence="1">
    <location>
        <begin position="43"/>
        <end position="66"/>
    </location>
</feature>
<keyword evidence="4" id="KW-1185">Reference proteome</keyword>
<feature type="transmembrane region" description="Helical" evidence="1">
    <location>
        <begin position="241"/>
        <end position="261"/>
    </location>
</feature>
<keyword evidence="1" id="KW-1133">Transmembrane helix</keyword>
<feature type="domain" description="EamA" evidence="2">
    <location>
        <begin position="13"/>
        <end position="145"/>
    </location>
</feature>
<evidence type="ECO:0000313" key="3">
    <source>
        <dbReference type="EMBL" id="MFA9949790.1"/>
    </source>
</evidence>
<evidence type="ECO:0000259" key="2">
    <source>
        <dbReference type="Pfam" id="PF00892"/>
    </source>
</evidence>
<gene>
    <name evidence="3" type="ORF">ABCS64_05510</name>
</gene>
<feature type="transmembrane region" description="Helical" evidence="1">
    <location>
        <begin position="78"/>
        <end position="99"/>
    </location>
</feature>
<evidence type="ECO:0000256" key="1">
    <source>
        <dbReference type="SAM" id="Phobius"/>
    </source>
</evidence>
<protein>
    <submittedName>
        <fullName evidence="3">DMT family transporter</fullName>
    </submittedName>
</protein>
<dbReference type="EMBL" id="JBEUWX010000002">
    <property type="protein sequence ID" value="MFA9949790.1"/>
    <property type="molecule type" value="Genomic_DNA"/>
</dbReference>
<dbReference type="InterPro" id="IPR037185">
    <property type="entry name" value="EmrE-like"/>
</dbReference>
<keyword evidence="1" id="KW-0472">Membrane</keyword>